<dbReference type="PROSITE" id="PS50234">
    <property type="entry name" value="VWFA"/>
    <property type="match status" value="1"/>
</dbReference>
<proteinExistence type="predicted"/>
<evidence type="ECO:0000313" key="9">
    <source>
        <dbReference type="Proteomes" id="UP001320876"/>
    </source>
</evidence>
<keyword evidence="4 6" id="KW-0472">Membrane</keyword>
<dbReference type="Pfam" id="PF13519">
    <property type="entry name" value="VWA_2"/>
    <property type="match status" value="1"/>
</dbReference>
<keyword evidence="3 6" id="KW-1133">Transmembrane helix</keyword>
<comment type="caution">
    <text evidence="8">The sequence shown here is derived from an EMBL/GenBank/DDBJ whole genome shotgun (WGS) entry which is preliminary data.</text>
</comment>
<evidence type="ECO:0000256" key="2">
    <source>
        <dbReference type="ARBA" id="ARBA00022692"/>
    </source>
</evidence>
<dbReference type="InterPro" id="IPR002035">
    <property type="entry name" value="VWF_A"/>
</dbReference>
<dbReference type="SMART" id="SM00327">
    <property type="entry name" value="VWA"/>
    <property type="match status" value="1"/>
</dbReference>
<evidence type="ECO:0000256" key="1">
    <source>
        <dbReference type="ARBA" id="ARBA00022475"/>
    </source>
</evidence>
<evidence type="ECO:0000256" key="3">
    <source>
        <dbReference type="ARBA" id="ARBA00022989"/>
    </source>
</evidence>
<evidence type="ECO:0000256" key="5">
    <source>
        <dbReference type="SAM" id="MobiDB-lite"/>
    </source>
</evidence>
<dbReference type="InterPro" id="IPR011990">
    <property type="entry name" value="TPR-like_helical_dom_sf"/>
</dbReference>
<gene>
    <name evidence="8" type="ORF">OKA05_21930</name>
</gene>
<dbReference type="Gene3D" id="1.25.40.10">
    <property type="entry name" value="Tetratricopeptide repeat domain"/>
    <property type="match status" value="1"/>
</dbReference>
<evidence type="ECO:0000256" key="6">
    <source>
        <dbReference type="SAM" id="Phobius"/>
    </source>
</evidence>
<dbReference type="InterPro" id="IPR050768">
    <property type="entry name" value="UPF0353/GerABKA_families"/>
</dbReference>
<sequence>MTLAQPAWLLLLLLIPLFAIGAVLTARLRRKQWAAFAAPRLRPKLLRRSSPLPRWLAFSFLLTAVVLLALGLARPQTSKGLETETTKGRNVLLALDLSRSMLVNDLKPDRLTQAKTLCYDLMDALPGDRIGVIAFAGEPYLVAPLTPDHSAARETIDQLDTGYIPVGGTNLEGTLEMAIKTLKETGQKENALIIMTDGDETTGRMMRLAAEAKRSGIYVFTIGMGTELGDFVPDKDFPDGRHRDRAGNPVRSALNAEPLKRMALETGGRFAAATSATSIPEMVKLAISDMEQFEIAGRERFVPIEYFQWFVLPGILMLMASVIAGTRWRGLGPASATATAALVLLFPQPAKAGVEDDARRALAEGRHEEAVTYFKGLAMAEKDPERIARYRLAEGNAAYLQGELESARSAFSAALKSDDPKVRAAAHHGMGSVLFGGGWKRLSRDAAYPNVNPKEDEEKPDAFGRIADSILGLSKDEKKPEAGKPVDPMETFDTMVRENLSEWMQSEAPENGESAGFDKFNSVISDWIDGVKHFDSALRYDSSLENARHNRTLTVKYLKKLREILEEVEENAQQLQPMPSPGEGEGQGDQPQPEGEGGEGDQEGEGKGDQEREGEGGDKSDKKNKGEGGDRPKDGKGDKEGDKKNGGSKPKEGETPEDAARRILRENADFEKGALNPGRLEYRQPEKDW</sequence>
<accession>A0ABT3GP31</accession>
<keyword evidence="9" id="KW-1185">Reference proteome</keyword>
<evidence type="ECO:0000259" key="7">
    <source>
        <dbReference type="PROSITE" id="PS50234"/>
    </source>
</evidence>
<feature type="compositionally biased region" description="Basic and acidic residues" evidence="5">
    <location>
        <begin position="680"/>
        <end position="689"/>
    </location>
</feature>
<keyword evidence="2 6" id="KW-0812">Transmembrane</keyword>
<evidence type="ECO:0000256" key="4">
    <source>
        <dbReference type="ARBA" id="ARBA00023136"/>
    </source>
</evidence>
<dbReference type="EMBL" id="JAPDDT010000013">
    <property type="protein sequence ID" value="MCW1925235.1"/>
    <property type="molecule type" value="Genomic_DNA"/>
</dbReference>
<protein>
    <submittedName>
        <fullName evidence="8">VWA domain-containing protein</fullName>
    </submittedName>
</protein>
<feature type="region of interest" description="Disordered" evidence="5">
    <location>
        <begin position="570"/>
        <end position="689"/>
    </location>
</feature>
<feature type="transmembrane region" description="Helical" evidence="6">
    <location>
        <begin position="6"/>
        <end position="26"/>
    </location>
</feature>
<feature type="compositionally biased region" description="Basic and acidic residues" evidence="5">
    <location>
        <begin position="604"/>
        <end position="672"/>
    </location>
</feature>
<feature type="transmembrane region" description="Helical" evidence="6">
    <location>
        <begin position="52"/>
        <end position="73"/>
    </location>
</feature>
<keyword evidence="1" id="KW-1003">Cell membrane</keyword>
<organism evidence="8 9">
    <name type="scientific">Luteolibacter arcticus</name>
    <dbReference type="NCBI Taxonomy" id="1581411"/>
    <lineage>
        <taxon>Bacteria</taxon>
        <taxon>Pseudomonadati</taxon>
        <taxon>Verrucomicrobiota</taxon>
        <taxon>Verrucomicrobiia</taxon>
        <taxon>Verrucomicrobiales</taxon>
        <taxon>Verrucomicrobiaceae</taxon>
        <taxon>Luteolibacter</taxon>
    </lineage>
</organism>
<dbReference type="PANTHER" id="PTHR22550">
    <property type="entry name" value="SPORE GERMINATION PROTEIN"/>
    <property type="match status" value="1"/>
</dbReference>
<feature type="domain" description="VWFA" evidence="7">
    <location>
        <begin position="90"/>
        <end position="290"/>
    </location>
</feature>
<reference evidence="8 9" key="1">
    <citation type="submission" date="2022-10" db="EMBL/GenBank/DDBJ databases">
        <title>Luteolibacter arcticus strain CCTCC AB 2014275, whole genome shotgun sequencing project.</title>
        <authorList>
            <person name="Zhao G."/>
            <person name="Shen L."/>
        </authorList>
    </citation>
    <scope>NUCLEOTIDE SEQUENCE [LARGE SCALE GENOMIC DNA]</scope>
    <source>
        <strain evidence="8 9">CCTCC AB 2014275</strain>
    </source>
</reference>
<dbReference type="SUPFAM" id="SSF53300">
    <property type="entry name" value="vWA-like"/>
    <property type="match status" value="1"/>
</dbReference>
<name>A0ABT3GP31_9BACT</name>
<dbReference type="InterPro" id="IPR036465">
    <property type="entry name" value="vWFA_dom_sf"/>
</dbReference>
<evidence type="ECO:0000313" key="8">
    <source>
        <dbReference type="EMBL" id="MCW1925235.1"/>
    </source>
</evidence>
<dbReference type="Gene3D" id="3.40.50.410">
    <property type="entry name" value="von Willebrand factor, type A domain"/>
    <property type="match status" value="1"/>
</dbReference>
<dbReference type="RefSeq" id="WP_264489343.1">
    <property type="nucleotide sequence ID" value="NZ_JAPDDT010000013.1"/>
</dbReference>
<dbReference type="PANTHER" id="PTHR22550:SF5">
    <property type="entry name" value="LEUCINE ZIPPER PROTEIN 4"/>
    <property type="match status" value="1"/>
</dbReference>
<dbReference type="Proteomes" id="UP001320876">
    <property type="component" value="Unassembled WGS sequence"/>
</dbReference>